<dbReference type="AlphaFoldDB" id="A0A6J4VKJ4"/>
<dbReference type="InterPro" id="IPR014947">
    <property type="entry name" value="DUF1818"/>
</dbReference>
<proteinExistence type="predicted"/>
<protein>
    <recommendedName>
        <fullName evidence="2">DUF1818 domain-containing protein</fullName>
    </recommendedName>
</protein>
<evidence type="ECO:0008006" key="2">
    <source>
        <dbReference type="Google" id="ProtNLM"/>
    </source>
</evidence>
<dbReference type="GO" id="GO:0006355">
    <property type="term" value="P:regulation of DNA-templated transcription"/>
    <property type="evidence" value="ECO:0007669"/>
    <property type="project" value="InterPro"/>
</dbReference>
<dbReference type="Pfam" id="PF08848">
    <property type="entry name" value="DUF1818"/>
    <property type="match status" value="1"/>
</dbReference>
<dbReference type="GO" id="GO:0003677">
    <property type="term" value="F:DNA binding"/>
    <property type="evidence" value="ECO:0007669"/>
    <property type="project" value="InterPro"/>
</dbReference>
<dbReference type="SUPFAM" id="SSF54447">
    <property type="entry name" value="ssDNA-binding transcriptional regulator domain"/>
    <property type="match status" value="1"/>
</dbReference>
<evidence type="ECO:0000313" key="1">
    <source>
        <dbReference type="EMBL" id="CAA9581903.1"/>
    </source>
</evidence>
<organism evidence="1">
    <name type="scientific">uncultured Synechococcales cyanobacterium</name>
    <dbReference type="NCBI Taxonomy" id="1936017"/>
    <lineage>
        <taxon>Bacteria</taxon>
        <taxon>Bacillati</taxon>
        <taxon>Cyanobacteriota</taxon>
        <taxon>Cyanophyceae</taxon>
        <taxon>Synechococcales</taxon>
        <taxon>environmental samples</taxon>
    </lineage>
</organism>
<name>A0A6J4VKJ4_9CYAN</name>
<gene>
    <name evidence="1" type="ORF">AVDCRST_MAG81-3062</name>
</gene>
<reference evidence="1" key="1">
    <citation type="submission" date="2020-02" db="EMBL/GenBank/DDBJ databases">
        <authorList>
            <person name="Meier V. D."/>
        </authorList>
    </citation>
    <scope>NUCLEOTIDE SEQUENCE</scope>
    <source>
        <strain evidence="1">AVDCRST_MAG81</strain>
    </source>
</reference>
<dbReference type="InterPro" id="IPR009044">
    <property type="entry name" value="ssDNA-bd_transcriptional_reg"/>
</dbReference>
<accession>A0A6J4VKJ4</accession>
<dbReference type="Gene3D" id="2.30.31.10">
    <property type="entry name" value="Transcriptional Coactivator Pc4, Chain A"/>
    <property type="match status" value="1"/>
</dbReference>
<dbReference type="EMBL" id="CADCWO010000170">
    <property type="protein sequence ID" value="CAA9581903.1"/>
    <property type="molecule type" value="Genomic_DNA"/>
</dbReference>
<sequence>MERQLRSGVGWRLGWDPDAPEFRGLVGGETWAIELTDAEFKDFCQLLNRLVETMAQMESELMDEETITCEAASNLLWMEVRGFPSAYTVGLILLSGRRGEGLWPATVVPELVQAAQLLQVY</sequence>